<organism evidence="7 8">
    <name type="scientific">Slackia piriformis YIT 12062</name>
    <dbReference type="NCBI Taxonomy" id="742818"/>
    <lineage>
        <taxon>Bacteria</taxon>
        <taxon>Bacillati</taxon>
        <taxon>Actinomycetota</taxon>
        <taxon>Coriobacteriia</taxon>
        <taxon>Eggerthellales</taxon>
        <taxon>Eggerthellaceae</taxon>
        <taxon>Slackia</taxon>
    </lineage>
</organism>
<evidence type="ECO:0000256" key="3">
    <source>
        <dbReference type="ARBA" id="ARBA00022578"/>
    </source>
</evidence>
<evidence type="ECO:0000256" key="4">
    <source>
        <dbReference type="ARBA" id="ARBA00023125"/>
    </source>
</evidence>
<reference evidence="7 8" key="1">
    <citation type="submission" date="2012-08" db="EMBL/GenBank/DDBJ databases">
        <title>The Genome Sequence of Slackia piriformis YIT 12062.</title>
        <authorList>
            <consortium name="The Broad Institute Genome Sequencing Platform"/>
            <person name="Earl A."/>
            <person name="Ward D."/>
            <person name="Feldgarden M."/>
            <person name="Gevers D."/>
            <person name="Morotomi M."/>
            <person name="Walker B."/>
            <person name="Young S.K."/>
            <person name="Zeng Q."/>
            <person name="Gargeya S."/>
            <person name="Fitzgerald M."/>
            <person name="Haas B."/>
            <person name="Abouelleil A."/>
            <person name="Alvarado L."/>
            <person name="Arachchi H.M."/>
            <person name="Berlin A.M."/>
            <person name="Chapman S.B."/>
            <person name="Goldberg J."/>
            <person name="Griggs A."/>
            <person name="Gujja S."/>
            <person name="Hansen M."/>
            <person name="Howarth C."/>
            <person name="Imamovic A."/>
            <person name="Larimer J."/>
            <person name="McCowen C."/>
            <person name="Montmayeur A."/>
            <person name="Murphy C."/>
            <person name="Neiman D."/>
            <person name="Pearson M."/>
            <person name="Priest M."/>
            <person name="Roberts A."/>
            <person name="Saif S."/>
            <person name="Shea T."/>
            <person name="Sisk P."/>
            <person name="Sykes S."/>
            <person name="Wortman J."/>
            <person name="Nusbaum C."/>
            <person name="Birren B."/>
        </authorList>
    </citation>
    <scope>NUCLEOTIDE SEQUENCE [LARGE SCALE GENOMIC DNA]</scope>
    <source>
        <strain evidence="7 8">YIT 12062</strain>
    </source>
</reference>
<name>K0YXJ1_9ACTN</name>
<dbReference type="InParanoid" id="K0YXJ1"/>
<dbReference type="InterPro" id="IPR048004">
    <property type="entry name" value="IS1249_transpos"/>
</dbReference>
<evidence type="ECO:0000256" key="2">
    <source>
        <dbReference type="ARBA" id="ARBA00010961"/>
    </source>
</evidence>
<feature type="region of interest" description="Disordered" evidence="6">
    <location>
        <begin position="1"/>
        <end position="22"/>
    </location>
</feature>
<dbReference type="RefSeq" id="WP_009138852.1">
    <property type="nucleotide sequence ID" value="NZ_JH815198.1"/>
</dbReference>
<dbReference type="eggNOG" id="COG3677">
    <property type="taxonomic scope" value="Bacteria"/>
</dbReference>
<dbReference type="EMBL" id="ADMD01000002">
    <property type="protein sequence ID" value="EJZ84314.1"/>
    <property type="molecule type" value="Genomic_DNA"/>
</dbReference>
<keyword evidence="5" id="KW-0233">DNA recombination</keyword>
<dbReference type="GO" id="GO:0003677">
    <property type="term" value="F:DNA binding"/>
    <property type="evidence" value="ECO:0007669"/>
    <property type="project" value="UniProtKB-KW"/>
</dbReference>
<evidence type="ECO:0000256" key="6">
    <source>
        <dbReference type="SAM" id="MobiDB-lite"/>
    </source>
</evidence>
<accession>K0YXJ1</accession>
<protein>
    <recommendedName>
        <fullName evidence="9">MULE transposase domain-containing protein</fullName>
    </recommendedName>
</protein>
<dbReference type="PROSITE" id="PS01007">
    <property type="entry name" value="TRANSPOSASE_MUTATOR"/>
    <property type="match status" value="1"/>
</dbReference>
<sequence length="289" mass="32041">MNNPKCGSCGAKMKGNGRTKAGTQRWRCPKCGASSVRKHDSGAKQLAAFLKWLLSKDAIADLKTSRATFWRKTAWAWRIWPIAPATGELHDVVFLDGIWLRRKAVVLVAVAGGHVVGWHLAQSECGSAWAALMLRIPTPKMAVSDGSPGFAAAVKAVWPNTRIQRCTFHAANQVKRCTTLKPRLEAGIELLGIANKLKDAKDAGSATAWLLEYNEWCTRWATFLKEYTIKDGKKAYTHERLRKARRGLNRLVKEGTLFTFVEMQQEHGGEWPSTNVSATVKTTNFAIAH</sequence>
<dbReference type="GO" id="GO:0004803">
    <property type="term" value="F:transposase activity"/>
    <property type="evidence" value="ECO:0007669"/>
    <property type="project" value="InterPro"/>
</dbReference>
<evidence type="ECO:0000313" key="7">
    <source>
        <dbReference type="EMBL" id="EJZ84314.1"/>
    </source>
</evidence>
<proteinExistence type="inferred from homology"/>
<dbReference type="GO" id="GO:0006313">
    <property type="term" value="P:DNA transposition"/>
    <property type="evidence" value="ECO:0007669"/>
    <property type="project" value="InterPro"/>
</dbReference>
<dbReference type="Pfam" id="PF00872">
    <property type="entry name" value="Transposase_mut"/>
    <property type="match status" value="1"/>
</dbReference>
<dbReference type="AlphaFoldDB" id="K0YXJ1"/>
<dbReference type="NCBIfam" id="NF033544">
    <property type="entry name" value="transpos_IS1249"/>
    <property type="match status" value="1"/>
</dbReference>
<keyword evidence="4" id="KW-0238">DNA-binding</keyword>
<evidence type="ECO:0000256" key="5">
    <source>
        <dbReference type="ARBA" id="ARBA00023172"/>
    </source>
</evidence>
<dbReference type="PATRIC" id="fig|742818.3.peg.675"/>
<dbReference type="InterPro" id="IPR001207">
    <property type="entry name" value="Transposase_mutator"/>
</dbReference>
<comment type="similarity">
    <text evidence="2">Belongs to the transposase mutator family.</text>
</comment>
<evidence type="ECO:0008006" key="9">
    <source>
        <dbReference type="Google" id="ProtNLM"/>
    </source>
</evidence>
<dbReference type="HOGENOM" id="CLU_062186_0_0_11"/>
<keyword evidence="3" id="KW-0815">Transposition</keyword>
<dbReference type="Proteomes" id="UP000006069">
    <property type="component" value="Unassembled WGS sequence"/>
</dbReference>
<evidence type="ECO:0000313" key="8">
    <source>
        <dbReference type="Proteomes" id="UP000006069"/>
    </source>
</evidence>
<comment type="caution">
    <text evidence="7">The sequence shown here is derived from an EMBL/GenBank/DDBJ whole genome shotgun (WGS) entry which is preliminary data.</text>
</comment>
<comment type="function">
    <text evidence="1">Required for the transposition of the insertion element.</text>
</comment>
<gene>
    <name evidence="7" type="ORF">HMPREF9451_00624</name>
</gene>
<evidence type="ECO:0000256" key="1">
    <source>
        <dbReference type="ARBA" id="ARBA00002190"/>
    </source>
</evidence>
<keyword evidence="8" id="KW-1185">Reference proteome</keyword>